<proteinExistence type="predicted"/>
<accession>A0A8X6SE55</accession>
<reference evidence="1" key="1">
    <citation type="submission" date="2020-08" db="EMBL/GenBank/DDBJ databases">
        <title>Multicomponent nature underlies the extraordinary mechanical properties of spider dragline silk.</title>
        <authorList>
            <person name="Kono N."/>
            <person name="Nakamura H."/>
            <person name="Mori M."/>
            <person name="Yoshida Y."/>
            <person name="Ohtoshi R."/>
            <person name="Malay A.D."/>
            <person name="Moran D.A.P."/>
            <person name="Tomita M."/>
            <person name="Numata K."/>
            <person name="Arakawa K."/>
        </authorList>
    </citation>
    <scope>NUCLEOTIDE SEQUENCE</scope>
</reference>
<organism evidence="1 2">
    <name type="scientific">Trichonephila clavipes</name>
    <name type="common">Golden silk orbweaver</name>
    <name type="synonym">Nephila clavipes</name>
    <dbReference type="NCBI Taxonomy" id="2585209"/>
    <lineage>
        <taxon>Eukaryota</taxon>
        <taxon>Metazoa</taxon>
        <taxon>Ecdysozoa</taxon>
        <taxon>Arthropoda</taxon>
        <taxon>Chelicerata</taxon>
        <taxon>Arachnida</taxon>
        <taxon>Araneae</taxon>
        <taxon>Araneomorphae</taxon>
        <taxon>Entelegynae</taxon>
        <taxon>Araneoidea</taxon>
        <taxon>Nephilidae</taxon>
        <taxon>Trichonephila</taxon>
    </lineage>
</organism>
<name>A0A8X6SE55_TRICX</name>
<dbReference type="EMBL" id="BMAU01021309">
    <property type="protein sequence ID" value="GFY11924.1"/>
    <property type="molecule type" value="Genomic_DNA"/>
</dbReference>
<keyword evidence="2" id="KW-1185">Reference proteome</keyword>
<evidence type="ECO:0000313" key="1">
    <source>
        <dbReference type="EMBL" id="GFY11924.1"/>
    </source>
</evidence>
<dbReference type="Proteomes" id="UP000887159">
    <property type="component" value="Unassembled WGS sequence"/>
</dbReference>
<dbReference type="AlphaFoldDB" id="A0A8X6SE55"/>
<protein>
    <submittedName>
        <fullName evidence="1">Uncharacterized protein</fullName>
    </submittedName>
</protein>
<evidence type="ECO:0000313" key="2">
    <source>
        <dbReference type="Proteomes" id="UP000887159"/>
    </source>
</evidence>
<comment type="caution">
    <text evidence="1">The sequence shown here is derived from an EMBL/GenBank/DDBJ whole genome shotgun (WGS) entry which is preliminary data.</text>
</comment>
<sequence length="116" mass="13302">MKHCFICHAQSKTTVPNISREKRRKDAAVLQKKSRPSGVMIWMGMSSQGLTNPRFTEPKANSQGNFVFHQDSIPSHATKSSIRQLKDKQKKIFLPPEKWLSSPLAMLFEITLYRDT</sequence>
<gene>
    <name evidence="1" type="ORF">TNCV_4974241</name>
</gene>